<gene>
    <name evidence="5" type="ORF">Tel_08835</name>
</gene>
<dbReference type="SUPFAM" id="SSF53474">
    <property type="entry name" value="alpha/beta-Hydrolases"/>
    <property type="match status" value="1"/>
</dbReference>
<dbReference type="GO" id="GO:0005976">
    <property type="term" value="P:polysaccharide metabolic process"/>
    <property type="evidence" value="ECO:0007669"/>
    <property type="project" value="TreeGrafter"/>
</dbReference>
<proteinExistence type="predicted"/>
<evidence type="ECO:0000259" key="4">
    <source>
        <dbReference type="Pfam" id="PF05448"/>
    </source>
</evidence>
<dbReference type="InterPro" id="IPR039069">
    <property type="entry name" value="CE7"/>
</dbReference>
<feature type="binding site" evidence="2">
    <location>
        <position position="96"/>
    </location>
    <ligand>
        <name>substrate</name>
    </ligand>
</feature>
<dbReference type="AlphaFoldDB" id="A0A0S2TDQ1"/>
<feature type="domain" description="Acetyl xylan esterase" evidence="4">
    <location>
        <begin position="24"/>
        <end position="290"/>
    </location>
</feature>
<evidence type="ECO:0000313" key="5">
    <source>
        <dbReference type="EMBL" id="ALP53250.1"/>
    </source>
</evidence>
<evidence type="ECO:0000313" key="6">
    <source>
        <dbReference type="Proteomes" id="UP000055136"/>
    </source>
</evidence>
<organism evidence="5 6">
    <name type="scientific">Candidatus Tenderia electrophaga</name>
    <dbReference type="NCBI Taxonomy" id="1748243"/>
    <lineage>
        <taxon>Bacteria</taxon>
        <taxon>Pseudomonadati</taxon>
        <taxon>Pseudomonadota</taxon>
        <taxon>Gammaproteobacteria</taxon>
        <taxon>Candidatus Tenderiales</taxon>
        <taxon>Candidatus Tenderiaceae</taxon>
        <taxon>Candidatus Tenderia</taxon>
    </lineage>
</organism>
<dbReference type="Gene3D" id="3.40.50.1820">
    <property type="entry name" value="alpha/beta hydrolase"/>
    <property type="match status" value="1"/>
</dbReference>
<feature type="active site" description="Nucleophile" evidence="1">
    <location>
        <position position="178"/>
    </location>
</feature>
<name>A0A0S2TDQ1_9GAMM</name>
<dbReference type="InterPro" id="IPR008391">
    <property type="entry name" value="AXE1_dom"/>
</dbReference>
<feature type="active site" description="Charge relay system" evidence="1">
    <location>
        <position position="292"/>
    </location>
</feature>
<dbReference type="EMBL" id="CP013099">
    <property type="protein sequence ID" value="ALP53250.1"/>
    <property type="molecule type" value="Genomic_DNA"/>
</dbReference>
<dbReference type="Proteomes" id="UP000055136">
    <property type="component" value="Chromosome"/>
</dbReference>
<protein>
    <recommendedName>
        <fullName evidence="4">Acetyl xylan esterase domain-containing protein</fullName>
    </recommendedName>
</protein>
<dbReference type="KEGG" id="tee:Tel_08835"/>
<feature type="active site" description="Charge relay system" evidence="1">
    <location>
        <position position="264"/>
    </location>
</feature>
<accession>A0A0S2TDQ1</accession>
<reference evidence="5" key="1">
    <citation type="submission" date="2015-10" db="EMBL/GenBank/DDBJ databases">
        <title>Description of Candidatus Tenderia electrophaga gen. nov, sp. nov., an Uncultivated Electroautotroph from a Biocathode Enrichment.</title>
        <authorList>
            <person name="Eddie B.J."/>
            <person name="Malanoski A.P."/>
            <person name="Wang Z."/>
            <person name="Hall R.J."/>
            <person name="Oh S.D."/>
            <person name="Heiner C."/>
            <person name="Lin B."/>
            <person name="Strycharz-Glaven S.M."/>
        </authorList>
    </citation>
    <scope>NUCLEOTIDE SEQUENCE [LARGE SCALE GENOMIC DNA]</scope>
    <source>
        <strain evidence="5">NRL1</strain>
    </source>
</reference>
<dbReference type="PANTHER" id="PTHR40111:SF1">
    <property type="entry name" value="CEPHALOSPORIN-C DEACETYLASE"/>
    <property type="match status" value="1"/>
</dbReference>
<feature type="compositionally biased region" description="Acidic residues" evidence="3">
    <location>
        <begin position="1"/>
        <end position="18"/>
    </location>
</feature>
<dbReference type="STRING" id="1748243.Tel_08835"/>
<dbReference type="Pfam" id="PF05448">
    <property type="entry name" value="AXE1"/>
    <property type="match status" value="1"/>
</dbReference>
<sequence>MPDVAEDLMDTPYDDDTPAADTLQRPADFDDFWLDTLNTLATIPFEIQVERSQSLGNGLQLDSLCFQSWAACPIRGYLLHQNSAKPRPLVVYTHGYNGQYDIARPWAERGLDVFGFDIRGFGRSKVGGSIHAEGWILTGIESARTSILRGAMCDYYRAVDVARRLLPQPPRTLFYGYSFGGALALMGAALRQDADCVAAGVPSLGWMAGRRQLVKAGSGKEVNDHLARHPRLIETVMNSLAYFDCANFADRVQAPCLIGVGLRDIVVPAATVRAISDRLRCAKVVREFPVSHSNLKQEQLWRNFETEWINLALNGQLAKM</sequence>
<dbReference type="InterPro" id="IPR029058">
    <property type="entry name" value="AB_hydrolase_fold"/>
</dbReference>
<evidence type="ECO:0000256" key="2">
    <source>
        <dbReference type="PIRSR" id="PIRSR639069-2"/>
    </source>
</evidence>
<feature type="region of interest" description="Disordered" evidence="3">
    <location>
        <begin position="1"/>
        <end position="20"/>
    </location>
</feature>
<keyword evidence="6" id="KW-1185">Reference proteome</keyword>
<dbReference type="GO" id="GO:0052689">
    <property type="term" value="F:carboxylic ester hydrolase activity"/>
    <property type="evidence" value="ECO:0007669"/>
    <property type="project" value="TreeGrafter"/>
</dbReference>
<evidence type="ECO:0000256" key="3">
    <source>
        <dbReference type="SAM" id="MobiDB-lite"/>
    </source>
</evidence>
<evidence type="ECO:0000256" key="1">
    <source>
        <dbReference type="PIRSR" id="PIRSR639069-1"/>
    </source>
</evidence>
<dbReference type="PANTHER" id="PTHR40111">
    <property type="entry name" value="CEPHALOSPORIN-C DEACETYLASE"/>
    <property type="match status" value="1"/>
</dbReference>